<dbReference type="GO" id="GO:0005524">
    <property type="term" value="F:ATP binding"/>
    <property type="evidence" value="ECO:0007669"/>
    <property type="project" value="UniProtKB-KW"/>
</dbReference>
<evidence type="ECO:0000256" key="10">
    <source>
        <dbReference type="SAM" id="Phobius"/>
    </source>
</evidence>
<keyword evidence="9" id="KW-0443">Lipid metabolism</keyword>
<dbReference type="UniPathway" id="UPA00359">
    <property type="reaction ID" value="UER00482"/>
</dbReference>
<keyword evidence="3" id="KW-0444">Lipid biosynthesis</keyword>
<evidence type="ECO:0000256" key="6">
    <source>
        <dbReference type="ARBA" id="ARBA00022741"/>
    </source>
</evidence>
<dbReference type="EC" id="2.7.1.130" evidence="2"/>
<protein>
    <recommendedName>
        <fullName evidence="2">tetraacyldisaccharide 4'-kinase</fullName>
        <ecNumber evidence="2">2.7.1.130</ecNumber>
    </recommendedName>
</protein>
<keyword evidence="10" id="KW-0472">Membrane</keyword>
<dbReference type="EMBL" id="UOFS01000007">
    <property type="protein sequence ID" value="VAW91884.1"/>
    <property type="molecule type" value="Genomic_DNA"/>
</dbReference>
<dbReference type="GO" id="GO:0005886">
    <property type="term" value="C:plasma membrane"/>
    <property type="evidence" value="ECO:0007669"/>
    <property type="project" value="TreeGrafter"/>
</dbReference>
<dbReference type="AlphaFoldDB" id="A0A3B1ADH3"/>
<evidence type="ECO:0000256" key="5">
    <source>
        <dbReference type="ARBA" id="ARBA00022679"/>
    </source>
</evidence>
<evidence type="ECO:0000256" key="8">
    <source>
        <dbReference type="ARBA" id="ARBA00022840"/>
    </source>
</evidence>
<keyword evidence="6" id="KW-0547">Nucleotide-binding</keyword>
<dbReference type="GO" id="GO:0009029">
    <property type="term" value="F:lipid-A 4'-kinase activity"/>
    <property type="evidence" value="ECO:0007669"/>
    <property type="project" value="UniProtKB-EC"/>
</dbReference>
<evidence type="ECO:0000256" key="4">
    <source>
        <dbReference type="ARBA" id="ARBA00022556"/>
    </source>
</evidence>
<accession>A0A3B1ADH3</accession>
<evidence type="ECO:0000256" key="1">
    <source>
        <dbReference type="ARBA" id="ARBA00004870"/>
    </source>
</evidence>
<dbReference type="PANTHER" id="PTHR42724">
    <property type="entry name" value="TETRAACYLDISACCHARIDE 4'-KINASE"/>
    <property type="match status" value="1"/>
</dbReference>
<reference evidence="11" key="1">
    <citation type="submission" date="2018-06" db="EMBL/GenBank/DDBJ databases">
        <authorList>
            <person name="Zhirakovskaya E."/>
        </authorList>
    </citation>
    <scope>NUCLEOTIDE SEQUENCE</scope>
</reference>
<dbReference type="SUPFAM" id="SSF52540">
    <property type="entry name" value="P-loop containing nucleoside triphosphate hydrolases"/>
    <property type="match status" value="1"/>
</dbReference>
<keyword evidence="10" id="KW-1133">Transmembrane helix</keyword>
<keyword evidence="8" id="KW-0067">ATP-binding</keyword>
<keyword evidence="7 11" id="KW-0418">Kinase</keyword>
<name>A0A3B1ADH3_9ZZZZ</name>
<dbReference type="PANTHER" id="PTHR42724:SF1">
    <property type="entry name" value="TETRAACYLDISACCHARIDE 4'-KINASE, MITOCHONDRIAL-RELATED"/>
    <property type="match status" value="1"/>
</dbReference>
<evidence type="ECO:0000256" key="3">
    <source>
        <dbReference type="ARBA" id="ARBA00022516"/>
    </source>
</evidence>
<evidence type="ECO:0000256" key="2">
    <source>
        <dbReference type="ARBA" id="ARBA00012071"/>
    </source>
</evidence>
<dbReference type="InterPro" id="IPR003758">
    <property type="entry name" value="LpxK"/>
</dbReference>
<dbReference type="GO" id="GO:0009244">
    <property type="term" value="P:lipopolysaccharide core region biosynthetic process"/>
    <property type="evidence" value="ECO:0007669"/>
    <property type="project" value="TreeGrafter"/>
</dbReference>
<proteinExistence type="inferred from homology"/>
<keyword evidence="4" id="KW-0441">Lipid A biosynthesis</keyword>
<dbReference type="GO" id="GO:0009245">
    <property type="term" value="P:lipid A biosynthetic process"/>
    <property type="evidence" value="ECO:0007669"/>
    <property type="project" value="UniProtKB-KW"/>
</dbReference>
<evidence type="ECO:0000256" key="9">
    <source>
        <dbReference type="ARBA" id="ARBA00023098"/>
    </source>
</evidence>
<dbReference type="NCBIfam" id="TIGR00682">
    <property type="entry name" value="lpxK"/>
    <property type="match status" value="1"/>
</dbReference>
<keyword evidence="10" id="KW-0812">Transmembrane</keyword>
<sequence>MIKHIQNSWYNQSKITFFLKPLSWLFCCVVFFRSYLYRFNILKSYKLNVPVIIVGNLTVGGNGKTPLVIWLANKLKQSGYRPGIISRGYGGLAKKWPQQVRPDSDPSIVGDEAIVISRQTACPMAVGPNRVETGRALVKYSNCDIVISDDGMQHYRLKRDIEIAVINNNTKFGNELCLPAGPLREPISRLELVNFVVMNGGENDNAYNMQYKGTKLHSLRSDEIIDLSEFENQRVHAVVAIANPECFFLNLQQKNMKLVKHVYLDHYSFKAIDLEFEDDFPIIMTEKDAVKCHRFDIKNCWYLPIECEISNSLELSILNKLEN</sequence>
<organism evidence="11">
    <name type="scientific">hydrothermal vent metagenome</name>
    <dbReference type="NCBI Taxonomy" id="652676"/>
    <lineage>
        <taxon>unclassified sequences</taxon>
        <taxon>metagenomes</taxon>
        <taxon>ecological metagenomes</taxon>
    </lineage>
</organism>
<evidence type="ECO:0000256" key="7">
    <source>
        <dbReference type="ARBA" id="ARBA00022777"/>
    </source>
</evidence>
<feature type="transmembrane region" description="Helical" evidence="10">
    <location>
        <begin position="17"/>
        <end position="36"/>
    </location>
</feature>
<evidence type="ECO:0000313" key="11">
    <source>
        <dbReference type="EMBL" id="VAW91884.1"/>
    </source>
</evidence>
<dbReference type="InterPro" id="IPR027417">
    <property type="entry name" value="P-loop_NTPase"/>
</dbReference>
<comment type="pathway">
    <text evidence="1">Glycolipid biosynthesis; lipid IV(A) biosynthesis; lipid IV(A) from (3R)-3-hydroxytetradecanoyl-[acyl-carrier-protein] and UDP-N-acetyl-alpha-D-glucosamine: step 6/6.</text>
</comment>
<dbReference type="HAMAP" id="MF_00409">
    <property type="entry name" value="LpxK"/>
    <property type="match status" value="1"/>
</dbReference>
<dbReference type="Pfam" id="PF02606">
    <property type="entry name" value="LpxK"/>
    <property type="match status" value="1"/>
</dbReference>
<keyword evidence="5 11" id="KW-0808">Transferase</keyword>
<gene>
    <name evidence="11" type="ORF">MNBD_GAMMA22-1558</name>
</gene>